<evidence type="ECO:0000313" key="2">
    <source>
        <dbReference type="EMBL" id="KAF3554713.1"/>
    </source>
</evidence>
<organism evidence="2 3">
    <name type="scientific">Brassica cretica</name>
    <name type="common">Mustard</name>
    <dbReference type="NCBI Taxonomy" id="69181"/>
    <lineage>
        <taxon>Eukaryota</taxon>
        <taxon>Viridiplantae</taxon>
        <taxon>Streptophyta</taxon>
        <taxon>Embryophyta</taxon>
        <taxon>Tracheophyta</taxon>
        <taxon>Spermatophyta</taxon>
        <taxon>Magnoliopsida</taxon>
        <taxon>eudicotyledons</taxon>
        <taxon>Gunneridae</taxon>
        <taxon>Pentapetalae</taxon>
        <taxon>rosids</taxon>
        <taxon>malvids</taxon>
        <taxon>Brassicales</taxon>
        <taxon>Brassicaceae</taxon>
        <taxon>Brassiceae</taxon>
        <taxon>Brassica</taxon>
    </lineage>
</organism>
<accession>A0A8S9QQL6</accession>
<dbReference type="EMBL" id="QGKX02000996">
    <property type="protein sequence ID" value="KAF3554713.1"/>
    <property type="molecule type" value="Genomic_DNA"/>
</dbReference>
<sequence length="291" mass="33671">MMSSHFYLSPNFKGCMVDIYGRAGQLDKALEIIHVSSCHEDPVLWRTLLGSCKIIHRNLELEEVAIYEETDAAQGFQCRGLLPGWSWIEIDDQVHNAYQEPPQPQPLDIIHYHQSQLHDIEYQEPHQPQPIDNIVHHQSHQVQFLARNIWVTLDSYPPHCHDIQYPQPQPLDAIEYHYLYQSGPLTTYENVIESCTQDKSNGDIKKVDHALKSLLTPRGIKREEEDEKRKRKKKEGDVEAPKEELEQLINSHQNSDNDDSFFTGFVDTHLLHIDIESSVSNCCLKKSSDEN</sequence>
<evidence type="ECO:0000313" key="3">
    <source>
        <dbReference type="Proteomes" id="UP000712600"/>
    </source>
</evidence>
<evidence type="ECO:0000256" key="1">
    <source>
        <dbReference type="SAM" id="MobiDB-lite"/>
    </source>
</evidence>
<feature type="compositionally biased region" description="Basic and acidic residues" evidence="1">
    <location>
        <begin position="234"/>
        <end position="243"/>
    </location>
</feature>
<dbReference type="Proteomes" id="UP000712600">
    <property type="component" value="Unassembled WGS sequence"/>
</dbReference>
<protein>
    <recommendedName>
        <fullName evidence="4">Pentatricopeptide repeat-containing protein</fullName>
    </recommendedName>
</protein>
<proteinExistence type="predicted"/>
<reference evidence="2" key="1">
    <citation type="submission" date="2019-12" db="EMBL/GenBank/DDBJ databases">
        <title>Genome sequencing and annotation of Brassica cretica.</title>
        <authorList>
            <person name="Studholme D.J."/>
            <person name="Sarris P."/>
        </authorList>
    </citation>
    <scope>NUCLEOTIDE SEQUENCE</scope>
    <source>
        <strain evidence="2">PFS-109/04</strain>
        <tissue evidence="2">Leaf</tissue>
    </source>
</reference>
<dbReference type="AlphaFoldDB" id="A0A8S9QQL6"/>
<dbReference type="PANTHER" id="PTHR31714">
    <property type="entry name" value="F-BOX ASSOCIATED UBIQUITINATION EFFECTOR FAMILY PROTEIN-RELATED"/>
    <property type="match status" value="1"/>
</dbReference>
<comment type="caution">
    <text evidence="2">The sequence shown here is derived from an EMBL/GenBank/DDBJ whole genome shotgun (WGS) entry which is preliminary data.</text>
</comment>
<evidence type="ECO:0008006" key="4">
    <source>
        <dbReference type="Google" id="ProtNLM"/>
    </source>
</evidence>
<feature type="region of interest" description="Disordered" evidence="1">
    <location>
        <begin position="217"/>
        <end position="243"/>
    </location>
</feature>
<name>A0A8S9QQL6_BRACR</name>
<dbReference type="PANTHER" id="PTHR31714:SF10">
    <property type="entry name" value="F-BOX ASSOCIATED UBIQUITINATION EFFECTOR FAMILY PROTEIN-RELATED"/>
    <property type="match status" value="1"/>
</dbReference>
<gene>
    <name evidence="2" type="ORF">F2Q69_00014984</name>
</gene>